<reference evidence="2" key="1">
    <citation type="submission" date="2016-06" db="EMBL/GenBank/DDBJ databases">
        <authorList>
            <person name="Varghese N."/>
            <person name="Submissions Spin"/>
        </authorList>
    </citation>
    <scope>NUCLEOTIDE SEQUENCE [LARGE SCALE GENOMIC DNA]</scope>
    <source>
        <strain evidence="2">DSM 43168</strain>
    </source>
</reference>
<protein>
    <submittedName>
        <fullName evidence="1">Uncharacterized protein</fullName>
    </submittedName>
</protein>
<keyword evidence="2" id="KW-1185">Reference proteome</keyword>
<dbReference type="Proteomes" id="UP000183585">
    <property type="component" value="Unassembled WGS sequence"/>
</dbReference>
<sequence>MGGDALMSAPRVCPTPKKIRYPDRIAAALAAGKVGNRRHQFDRLEPYLCAGHWHNRTAVKRRGGVG</sequence>
<evidence type="ECO:0000313" key="2">
    <source>
        <dbReference type="Proteomes" id="UP000183585"/>
    </source>
</evidence>
<gene>
    <name evidence="1" type="ORF">GA0070563_112161</name>
</gene>
<dbReference type="RefSeq" id="WP_141723956.1">
    <property type="nucleotide sequence ID" value="NZ_FMCT01000012.1"/>
</dbReference>
<name>A0A1C5ACI3_9ACTN</name>
<accession>A0A1C5ACI3</accession>
<evidence type="ECO:0000313" key="1">
    <source>
        <dbReference type="EMBL" id="SCF42947.1"/>
    </source>
</evidence>
<proteinExistence type="predicted"/>
<dbReference type="AlphaFoldDB" id="A0A1C5ACI3"/>
<organism evidence="1 2">
    <name type="scientific">Micromonospora carbonacea</name>
    <dbReference type="NCBI Taxonomy" id="47853"/>
    <lineage>
        <taxon>Bacteria</taxon>
        <taxon>Bacillati</taxon>
        <taxon>Actinomycetota</taxon>
        <taxon>Actinomycetes</taxon>
        <taxon>Micromonosporales</taxon>
        <taxon>Micromonosporaceae</taxon>
        <taxon>Micromonospora</taxon>
    </lineage>
</organism>
<dbReference type="EMBL" id="FMCT01000012">
    <property type="protein sequence ID" value="SCF42947.1"/>
    <property type="molecule type" value="Genomic_DNA"/>
</dbReference>